<dbReference type="GO" id="GO:0003755">
    <property type="term" value="F:peptidyl-prolyl cis-trans isomerase activity"/>
    <property type="evidence" value="ECO:0007669"/>
    <property type="project" value="UniProtKB-KW"/>
</dbReference>
<comment type="function">
    <text evidence="7">PPIases accelerate the folding of proteins. It catalyzes the cis-trans isomerization of proline imidic peptide bonds in oligopeptides.</text>
</comment>
<comment type="caution">
    <text evidence="9">The sequence shown here is derived from an EMBL/GenBank/DDBJ whole genome shotgun (WGS) entry which is preliminary data.</text>
</comment>
<dbReference type="SUPFAM" id="SSF140984">
    <property type="entry name" value="PTPA-like"/>
    <property type="match status" value="1"/>
</dbReference>
<keyword evidence="4 7" id="KW-0963">Cytoplasm</keyword>
<dbReference type="PANTHER" id="PTHR10012:SF0">
    <property type="entry name" value="SERINE_THREONINE-PROTEIN PHOSPHATASE 2A ACTIVATOR"/>
    <property type="match status" value="1"/>
</dbReference>
<dbReference type="Pfam" id="PF03095">
    <property type="entry name" value="PTPA"/>
    <property type="match status" value="1"/>
</dbReference>
<organism evidence="9 10">
    <name type="scientific">Triparma columacea</name>
    <dbReference type="NCBI Taxonomy" id="722753"/>
    <lineage>
        <taxon>Eukaryota</taxon>
        <taxon>Sar</taxon>
        <taxon>Stramenopiles</taxon>
        <taxon>Ochrophyta</taxon>
        <taxon>Bolidophyceae</taxon>
        <taxon>Parmales</taxon>
        <taxon>Triparmaceae</taxon>
        <taxon>Triparma</taxon>
    </lineage>
</organism>
<dbReference type="GO" id="GO:0007052">
    <property type="term" value="P:mitotic spindle organization"/>
    <property type="evidence" value="ECO:0007669"/>
    <property type="project" value="TreeGrafter"/>
</dbReference>
<evidence type="ECO:0000256" key="4">
    <source>
        <dbReference type="ARBA" id="ARBA00022490"/>
    </source>
</evidence>
<dbReference type="GO" id="GO:0005634">
    <property type="term" value="C:nucleus"/>
    <property type="evidence" value="ECO:0007669"/>
    <property type="project" value="TreeGrafter"/>
</dbReference>
<keyword evidence="6 7" id="KW-0413">Isomerase</keyword>
<comment type="similarity">
    <text evidence="3 7">Belongs to the PTPA-type PPIase family.</text>
</comment>
<feature type="compositionally biased region" description="Gly residues" evidence="8">
    <location>
        <begin position="413"/>
        <end position="424"/>
    </location>
</feature>
<feature type="region of interest" description="Disordered" evidence="8">
    <location>
        <begin position="398"/>
        <end position="434"/>
    </location>
</feature>
<dbReference type="OrthoDB" id="16120at2759"/>
<sequence>MSAPPPSPPSSLSPVRKILSPDDMESFKSSTAYASLLRLIQITGESIRTFPPYTSTLPPPTLSVQALCHGMEYMASNWTRCIPPAGQDKMRFGNTAFRTWNEELVKRSGSFLELVLSAGEEGGVGGMAEADVMSEVERILDLSPGEEGKVSSPRPTFVPGSTSMSSYVPELAAYFTSSFGHPVRLDYGTGHESSFMVLLLSLLSVGVCGSKLSVSKIDNTHKPLLASYVYNSFQAYLKVTRSIQTTYNLEPAGSHGVWGLDDYHCLPFYFGSCELEGLQKSGEGDPEVSLPSCVQSSSVLLSHGGPLMYVGCIKFVRELKARASFGEGSPMLYDISELPSWAKASRGLERLYEGEVLGRYPVVQHFVFGGIWKGEWESKGRIKTAPKNTFVGVGGVEPPGMGGGEGTRAPWATGGGGGGGGGPPFEGTRAPWAK</sequence>
<dbReference type="PIRSF" id="PIRSF016325">
    <property type="entry name" value="Phstyr_phstse_ac"/>
    <property type="match status" value="1"/>
</dbReference>
<evidence type="ECO:0000256" key="1">
    <source>
        <dbReference type="ARBA" id="ARBA00000971"/>
    </source>
</evidence>
<protein>
    <recommendedName>
        <fullName evidence="7">Serine/threonine-protein phosphatase 2A activator</fullName>
        <ecNumber evidence="7">5.2.1.8</ecNumber>
    </recommendedName>
    <alternativeName>
        <fullName evidence="7">Phosphotyrosyl phosphatase activator</fullName>
    </alternativeName>
</protein>
<dbReference type="PANTHER" id="PTHR10012">
    <property type="entry name" value="SERINE/THREONINE-PROTEIN PHOSPHATASE 2A REGULATORY SUBUNIT B"/>
    <property type="match status" value="1"/>
</dbReference>
<keyword evidence="10" id="KW-1185">Reference proteome</keyword>
<dbReference type="Gene3D" id="1.20.120.1150">
    <property type="match status" value="1"/>
</dbReference>
<proteinExistence type="inferred from homology"/>
<comment type="catalytic activity">
    <reaction evidence="1 7">
        <text>[protein]-peptidylproline (omega=180) = [protein]-peptidylproline (omega=0)</text>
        <dbReference type="Rhea" id="RHEA:16237"/>
        <dbReference type="Rhea" id="RHEA-COMP:10747"/>
        <dbReference type="Rhea" id="RHEA-COMP:10748"/>
        <dbReference type="ChEBI" id="CHEBI:83833"/>
        <dbReference type="ChEBI" id="CHEBI:83834"/>
        <dbReference type="EC" id="5.2.1.8"/>
    </reaction>
</comment>
<dbReference type="InterPro" id="IPR043170">
    <property type="entry name" value="PTPA_C_lid"/>
</dbReference>
<dbReference type="InterPro" id="IPR004327">
    <property type="entry name" value="Phstyr_phstse_ac"/>
</dbReference>
<dbReference type="EMBL" id="BRYA01000062">
    <property type="protein sequence ID" value="GMI36049.1"/>
    <property type="molecule type" value="Genomic_DNA"/>
</dbReference>
<name>A0A9W7G555_9STRA</name>
<evidence type="ECO:0000256" key="7">
    <source>
        <dbReference type="RuleBase" id="RU361210"/>
    </source>
</evidence>
<evidence type="ECO:0000256" key="6">
    <source>
        <dbReference type="ARBA" id="ARBA00023235"/>
    </source>
</evidence>
<dbReference type="GO" id="GO:0005737">
    <property type="term" value="C:cytoplasm"/>
    <property type="evidence" value="ECO:0007669"/>
    <property type="project" value="UniProtKB-SubCell"/>
</dbReference>
<evidence type="ECO:0000313" key="10">
    <source>
        <dbReference type="Proteomes" id="UP001165065"/>
    </source>
</evidence>
<dbReference type="AlphaFoldDB" id="A0A9W7G555"/>
<accession>A0A9W7G555</accession>
<dbReference type="GO" id="GO:0008160">
    <property type="term" value="F:protein tyrosine phosphatase activator activity"/>
    <property type="evidence" value="ECO:0007669"/>
    <property type="project" value="TreeGrafter"/>
</dbReference>
<gene>
    <name evidence="9" type="ORF">TrCOL_g4426</name>
</gene>
<dbReference type="Proteomes" id="UP001165065">
    <property type="component" value="Unassembled WGS sequence"/>
</dbReference>
<evidence type="ECO:0000256" key="2">
    <source>
        <dbReference type="ARBA" id="ARBA00004496"/>
    </source>
</evidence>
<keyword evidence="5 7" id="KW-0697">Rotamase</keyword>
<comment type="subcellular location">
    <subcellularLocation>
        <location evidence="2 7">Cytoplasm</location>
    </subcellularLocation>
</comment>
<reference evidence="10" key="1">
    <citation type="journal article" date="2023" name="Commun. Biol.">
        <title>Genome analysis of Parmales, the sister group of diatoms, reveals the evolutionary specialization of diatoms from phago-mixotrophs to photoautotrophs.</title>
        <authorList>
            <person name="Ban H."/>
            <person name="Sato S."/>
            <person name="Yoshikawa S."/>
            <person name="Yamada K."/>
            <person name="Nakamura Y."/>
            <person name="Ichinomiya M."/>
            <person name="Sato N."/>
            <person name="Blanc-Mathieu R."/>
            <person name="Endo H."/>
            <person name="Kuwata A."/>
            <person name="Ogata H."/>
        </authorList>
    </citation>
    <scope>NUCLEOTIDE SEQUENCE [LARGE SCALE GENOMIC DNA]</scope>
</reference>
<evidence type="ECO:0000313" key="9">
    <source>
        <dbReference type="EMBL" id="GMI36049.1"/>
    </source>
</evidence>
<dbReference type="GO" id="GO:0000159">
    <property type="term" value="C:protein phosphatase type 2A complex"/>
    <property type="evidence" value="ECO:0007669"/>
    <property type="project" value="TreeGrafter"/>
</dbReference>
<dbReference type="EC" id="5.2.1.8" evidence="7"/>
<evidence type="ECO:0000256" key="8">
    <source>
        <dbReference type="SAM" id="MobiDB-lite"/>
    </source>
</evidence>
<evidence type="ECO:0000256" key="3">
    <source>
        <dbReference type="ARBA" id="ARBA00011019"/>
    </source>
</evidence>
<dbReference type="InterPro" id="IPR037218">
    <property type="entry name" value="PTPA_sf"/>
</dbReference>
<evidence type="ECO:0000256" key="5">
    <source>
        <dbReference type="ARBA" id="ARBA00023110"/>
    </source>
</evidence>